<sequence length="133" mass="15241">MMDGHYVEGLKAIADPNRLRLFWLLVQIDERICVAEAMDVLGETHYNVSRNLKILQKAGLVTAQKEGKWVFYTLNRKGTPFHARLLAAVKSIPEQEFENEIKKCRLRLEMRESGQCVLGPDSQEWAAIIQEKG</sequence>
<dbReference type="EMBL" id="JAHKPV010000001">
    <property type="protein sequence ID" value="MBU2873207.1"/>
    <property type="molecule type" value="Genomic_DNA"/>
</dbReference>
<dbReference type="NCBIfam" id="NF033788">
    <property type="entry name" value="HTH_metalloreg"/>
    <property type="match status" value="1"/>
</dbReference>
<name>A0ABS6A4V1_9GAMM</name>
<dbReference type="Proteomes" id="UP000753376">
    <property type="component" value="Unassembled WGS sequence"/>
</dbReference>
<dbReference type="PROSITE" id="PS50987">
    <property type="entry name" value="HTH_ARSR_2"/>
    <property type="match status" value="1"/>
</dbReference>
<keyword evidence="7" id="KW-1185">Reference proteome</keyword>
<keyword evidence="3" id="KW-0238">DNA-binding</keyword>
<dbReference type="InterPro" id="IPR001845">
    <property type="entry name" value="HTH_ArsR_DNA-bd_dom"/>
</dbReference>
<evidence type="ECO:0000256" key="4">
    <source>
        <dbReference type="ARBA" id="ARBA00023163"/>
    </source>
</evidence>
<keyword evidence="2" id="KW-0805">Transcription regulation</keyword>
<dbReference type="SMART" id="SM00418">
    <property type="entry name" value="HTH_ARSR"/>
    <property type="match status" value="1"/>
</dbReference>
<dbReference type="PANTHER" id="PTHR33154:SF18">
    <property type="entry name" value="ARSENICAL RESISTANCE OPERON REPRESSOR"/>
    <property type="match status" value="1"/>
</dbReference>
<feature type="domain" description="HTH arsR-type" evidence="5">
    <location>
        <begin position="1"/>
        <end position="98"/>
    </location>
</feature>
<keyword evidence="4" id="KW-0804">Transcription</keyword>
<reference evidence="6 7" key="1">
    <citation type="submission" date="2021-05" db="EMBL/GenBank/DDBJ databases">
        <title>Draft genomes of bacteria isolated from model marine particles.</title>
        <authorList>
            <person name="Datta M.S."/>
            <person name="Schwartzman J.A."/>
            <person name="Enke T.N."/>
            <person name="Saavedra J."/>
            <person name="Cermak N."/>
            <person name="Cordero O.X."/>
        </authorList>
    </citation>
    <scope>NUCLEOTIDE SEQUENCE [LARGE SCALE GENOMIC DNA]</scope>
    <source>
        <strain evidence="6 7">D2M19</strain>
    </source>
</reference>
<evidence type="ECO:0000256" key="1">
    <source>
        <dbReference type="ARBA" id="ARBA00022849"/>
    </source>
</evidence>
<evidence type="ECO:0000256" key="3">
    <source>
        <dbReference type="ARBA" id="ARBA00023125"/>
    </source>
</evidence>
<protein>
    <submittedName>
        <fullName evidence="6">Metalloregulator ArsR/SmtB family transcription factor</fullName>
    </submittedName>
</protein>
<evidence type="ECO:0000313" key="6">
    <source>
        <dbReference type="EMBL" id="MBU2873207.1"/>
    </source>
</evidence>
<proteinExistence type="predicted"/>
<keyword evidence="1" id="KW-0059">Arsenical resistance</keyword>
<evidence type="ECO:0000259" key="5">
    <source>
        <dbReference type="PROSITE" id="PS50987"/>
    </source>
</evidence>
<dbReference type="PANTHER" id="PTHR33154">
    <property type="entry name" value="TRANSCRIPTIONAL REGULATOR, ARSR FAMILY"/>
    <property type="match status" value="1"/>
</dbReference>
<evidence type="ECO:0000313" key="7">
    <source>
        <dbReference type="Proteomes" id="UP000753376"/>
    </source>
</evidence>
<dbReference type="InterPro" id="IPR051081">
    <property type="entry name" value="HTH_MetalResp_TranReg"/>
</dbReference>
<dbReference type="InterPro" id="IPR011991">
    <property type="entry name" value="ArsR-like_HTH"/>
</dbReference>
<organism evidence="6 7">
    <name type="scientific">Marinobacter salexigens</name>
    <dbReference type="NCBI Taxonomy" id="1925763"/>
    <lineage>
        <taxon>Bacteria</taxon>
        <taxon>Pseudomonadati</taxon>
        <taxon>Pseudomonadota</taxon>
        <taxon>Gammaproteobacteria</taxon>
        <taxon>Pseudomonadales</taxon>
        <taxon>Marinobacteraceae</taxon>
        <taxon>Marinobacter</taxon>
    </lineage>
</organism>
<dbReference type="CDD" id="cd00090">
    <property type="entry name" value="HTH_ARSR"/>
    <property type="match status" value="1"/>
</dbReference>
<dbReference type="RefSeq" id="WP_216007052.1">
    <property type="nucleotide sequence ID" value="NZ_JAHKPV010000001.1"/>
</dbReference>
<comment type="caution">
    <text evidence="6">The sequence shown here is derived from an EMBL/GenBank/DDBJ whole genome shotgun (WGS) entry which is preliminary data.</text>
</comment>
<gene>
    <name evidence="6" type="ORF">KO508_04215</name>
</gene>
<evidence type="ECO:0000256" key="2">
    <source>
        <dbReference type="ARBA" id="ARBA00023015"/>
    </source>
</evidence>
<accession>A0ABS6A4V1</accession>
<dbReference type="Pfam" id="PF12840">
    <property type="entry name" value="HTH_20"/>
    <property type="match status" value="1"/>
</dbReference>